<keyword evidence="7" id="KW-0067">ATP-binding</keyword>
<evidence type="ECO:0000259" key="10">
    <source>
        <dbReference type="Pfam" id="PF04928"/>
    </source>
</evidence>
<dbReference type="GO" id="GO:1990817">
    <property type="term" value="F:poly(A) RNA polymerase activity"/>
    <property type="evidence" value="ECO:0007669"/>
    <property type="project" value="UniProtKB-EC"/>
</dbReference>
<evidence type="ECO:0000256" key="6">
    <source>
        <dbReference type="ARBA" id="ARBA00022741"/>
    </source>
</evidence>
<dbReference type="GO" id="GO:0005524">
    <property type="term" value="F:ATP binding"/>
    <property type="evidence" value="ECO:0007669"/>
    <property type="project" value="UniProtKB-KW"/>
</dbReference>
<protein>
    <recommendedName>
        <fullName evidence="3">polynucleotide adenylyltransferase</fullName>
        <ecNumber evidence="3">2.7.7.19</ecNumber>
    </recommendedName>
</protein>
<dbReference type="Pfam" id="PF04928">
    <property type="entry name" value="PAP_central"/>
    <property type="match status" value="1"/>
</dbReference>
<keyword evidence="5" id="KW-0808">Transferase</keyword>
<dbReference type="Gene3D" id="1.10.1410.10">
    <property type="match status" value="1"/>
</dbReference>
<evidence type="ECO:0000256" key="8">
    <source>
        <dbReference type="ARBA" id="ARBA00023242"/>
    </source>
</evidence>
<keyword evidence="12" id="KW-1185">Reference proteome</keyword>
<reference evidence="11" key="1">
    <citation type="journal article" date="2020" name="Ecol. Evol.">
        <title>Genome structure and content of the rice root-knot nematode (Meloidogyne graminicola).</title>
        <authorList>
            <person name="Phan N.T."/>
            <person name="Danchin E.G.J."/>
            <person name="Klopp C."/>
            <person name="Perfus-Barbeoch L."/>
            <person name="Kozlowski D.K."/>
            <person name="Koutsovoulos G.D."/>
            <person name="Lopez-Roques C."/>
            <person name="Bouchez O."/>
            <person name="Zahm M."/>
            <person name="Besnard G."/>
            <person name="Bellafiore S."/>
        </authorList>
    </citation>
    <scope>NUCLEOTIDE SEQUENCE</scope>
    <source>
        <strain evidence="11">VN-18</strain>
    </source>
</reference>
<evidence type="ECO:0000256" key="1">
    <source>
        <dbReference type="ARBA" id="ARBA00004123"/>
    </source>
</evidence>
<comment type="caution">
    <text evidence="11">The sequence shown here is derived from an EMBL/GenBank/DDBJ whole genome shotgun (WGS) entry which is preliminary data.</text>
</comment>
<dbReference type="OrthoDB" id="412748at2759"/>
<accession>A0A8S9ZWR6</accession>
<evidence type="ECO:0000313" key="12">
    <source>
        <dbReference type="Proteomes" id="UP000605970"/>
    </source>
</evidence>
<keyword evidence="4" id="KW-0507">mRNA processing</keyword>
<dbReference type="GO" id="GO:0005634">
    <property type="term" value="C:nucleus"/>
    <property type="evidence" value="ECO:0007669"/>
    <property type="project" value="UniProtKB-SubCell"/>
</dbReference>
<dbReference type="AlphaFoldDB" id="A0A8S9ZWR6"/>
<dbReference type="EC" id="2.7.7.19" evidence="3"/>
<evidence type="ECO:0000313" key="11">
    <source>
        <dbReference type="EMBL" id="KAF7637504.1"/>
    </source>
</evidence>
<gene>
    <name evidence="11" type="ORF">Mgra_00003020</name>
</gene>
<name>A0A8S9ZWR6_9BILA</name>
<dbReference type="GO" id="GO:0006397">
    <property type="term" value="P:mRNA processing"/>
    <property type="evidence" value="ECO:0007669"/>
    <property type="project" value="UniProtKB-KW"/>
</dbReference>
<evidence type="ECO:0000256" key="7">
    <source>
        <dbReference type="ARBA" id="ARBA00022840"/>
    </source>
</evidence>
<feature type="domain" description="Poly(A) polymerase central" evidence="10">
    <location>
        <begin position="190"/>
        <end position="326"/>
    </location>
</feature>
<dbReference type="InterPro" id="IPR007012">
    <property type="entry name" value="PolA_pol_cen_dom"/>
</dbReference>
<feature type="non-terminal residue" evidence="11">
    <location>
        <position position="427"/>
    </location>
</feature>
<dbReference type="PANTHER" id="PTHR10682">
    <property type="entry name" value="POLY A POLYMERASE"/>
    <property type="match status" value="1"/>
</dbReference>
<evidence type="ECO:0000256" key="9">
    <source>
        <dbReference type="ARBA" id="ARBA00048830"/>
    </source>
</evidence>
<evidence type="ECO:0000256" key="3">
    <source>
        <dbReference type="ARBA" id="ARBA00012388"/>
    </source>
</evidence>
<keyword evidence="6" id="KW-0547">Nucleotide-binding</keyword>
<comment type="catalytic activity">
    <reaction evidence="9">
        <text>RNA(n) + ATP = RNA(n)-3'-adenine ribonucleotide + diphosphate</text>
        <dbReference type="Rhea" id="RHEA:11332"/>
        <dbReference type="Rhea" id="RHEA-COMP:14527"/>
        <dbReference type="Rhea" id="RHEA-COMP:17347"/>
        <dbReference type="ChEBI" id="CHEBI:30616"/>
        <dbReference type="ChEBI" id="CHEBI:33019"/>
        <dbReference type="ChEBI" id="CHEBI:140395"/>
        <dbReference type="ChEBI" id="CHEBI:173115"/>
        <dbReference type="EC" id="2.7.7.19"/>
    </reaction>
</comment>
<proteinExistence type="inferred from homology"/>
<dbReference type="SUPFAM" id="SSF81631">
    <property type="entry name" value="PAP/OAS1 substrate-binding domain"/>
    <property type="match status" value="1"/>
</dbReference>
<comment type="subcellular location">
    <subcellularLocation>
        <location evidence="1">Nucleus</location>
    </subcellularLocation>
</comment>
<dbReference type="EMBL" id="JABEBT010000019">
    <property type="protein sequence ID" value="KAF7637504.1"/>
    <property type="molecule type" value="Genomic_DNA"/>
</dbReference>
<evidence type="ECO:0000256" key="5">
    <source>
        <dbReference type="ARBA" id="ARBA00022679"/>
    </source>
</evidence>
<sequence length="427" mass="50308">IVIGGSTLLDTLKPDSDIDIIIIVSKSCLIVNALFCSQCRKIYSQLGKFCNLHDYIFGNNKKSLYTMFRNELVNFYFIVNLENLISDNSSQLIKIENARIPLFSILIYGVDIDVMVAPVPYENIPIELNLSNYENRRIILNNLELINELINRMNLLNDFQYTKSILMLNGYRIAYREKFFLIDSKIRNKFTNLLRAIKLWANQREIYSNIFGYLSGTILSIMATKICLIYPNSNLPFLLQQFFLIFSTWKWPIPLFTEDFKEDFEEISEPKLVKSWNLSDLNQTEYFKGDQMPIISSPLPYQNTAFNINKFTKQKIIEQMTYAFNQFSNNSIKPFSSDNFWKNNLFAKFDYKNYYNYFLIIICSVKENNNNNLNEQCGLIKTKIRLNLLNWVNKTIIYLNNEEIKLNKYLDNYHVISGYQEKIKCSE</sequence>
<organism evidence="11 12">
    <name type="scientific">Meloidogyne graminicola</name>
    <dbReference type="NCBI Taxonomy" id="189291"/>
    <lineage>
        <taxon>Eukaryota</taxon>
        <taxon>Metazoa</taxon>
        <taxon>Ecdysozoa</taxon>
        <taxon>Nematoda</taxon>
        <taxon>Chromadorea</taxon>
        <taxon>Rhabditida</taxon>
        <taxon>Tylenchina</taxon>
        <taxon>Tylenchomorpha</taxon>
        <taxon>Tylenchoidea</taxon>
        <taxon>Meloidogynidae</taxon>
        <taxon>Meloidogyninae</taxon>
        <taxon>Meloidogyne</taxon>
    </lineage>
</organism>
<dbReference type="PANTHER" id="PTHR10682:SF10">
    <property type="entry name" value="POLYNUCLEOTIDE ADENYLYLTRANSFERASE"/>
    <property type="match status" value="1"/>
</dbReference>
<dbReference type="Proteomes" id="UP000605970">
    <property type="component" value="Unassembled WGS sequence"/>
</dbReference>
<evidence type="ECO:0000256" key="4">
    <source>
        <dbReference type="ARBA" id="ARBA00022664"/>
    </source>
</evidence>
<keyword evidence="8" id="KW-0539">Nucleus</keyword>
<evidence type="ECO:0000256" key="2">
    <source>
        <dbReference type="ARBA" id="ARBA00010912"/>
    </source>
</evidence>
<comment type="similarity">
    <text evidence="2">Belongs to the poly(A) polymerase family.</text>
</comment>